<sequence>MVPPVAMATSVAAAAAATAPMTGGRSESSGSRHCNPARSVASRRLSDAAERNLLQRYYELHPWHHHRLELYATL</sequence>
<accession>A0A2M3ZWC0</accession>
<organism evidence="2">
    <name type="scientific">Anopheles braziliensis</name>
    <dbReference type="NCBI Taxonomy" id="58242"/>
    <lineage>
        <taxon>Eukaryota</taxon>
        <taxon>Metazoa</taxon>
        <taxon>Ecdysozoa</taxon>
        <taxon>Arthropoda</taxon>
        <taxon>Hexapoda</taxon>
        <taxon>Insecta</taxon>
        <taxon>Pterygota</taxon>
        <taxon>Neoptera</taxon>
        <taxon>Endopterygota</taxon>
        <taxon>Diptera</taxon>
        <taxon>Nematocera</taxon>
        <taxon>Culicoidea</taxon>
        <taxon>Culicidae</taxon>
        <taxon>Anophelinae</taxon>
        <taxon>Anopheles</taxon>
    </lineage>
</organism>
<dbReference type="EMBL" id="GGFM01012093">
    <property type="protein sequence ID" value="MBW32844.1"/>
    <property type="molecule type" value="Transcribed_RNA"/>
</dbReference>
<reference evidence="2" key="1">
    <citation type="submission" date="2018-01" db="EMBL/GenBank/DDBJ databases">
        <title>An insight into the sialome of Amazonian anophelines.</title>
        <authorList>
            <person name="Ribeiro J.M."/>
            <person name="Scarpassa V."/>
            <person name="Calvo E."/>
        </authorList>
    </citation>
    <scope>NUCLEOTIDE SEQUENCE</scope>
    <source>
        <tissue evidence="2">Salivary glands</tissue>
    </source>
</reference>
<feature type="region of interest" description="Disordered" evidence="1">
    <location>
        <begin position="1"/>
        <end position="43"/>
    </location>
</feature>
<feature type="compositionally biased region" description="Low complexity" evidence="1">
    <location>
        <begin position="1"/>
        <end position="22"/>
    </location>
</feature>
<evidence type="ECO:0000256" key="1">
    <source>
        <dbReference type="SAM" id="MobiDB-lite"/>
    </source>
</evidence>
<proteinExistence type="predicted"/>
<evidence type="ECO:0000313" key="2">
    <source>
        <dbReference type="EMBL" id="MBW32844.1"/>
    </source>
</evidence>
<protein>
    <submittedName>
        <fullName evidence="2">Putative secreted peptide</fullName>
    </submittedName>
</protein>
<dbReference type="AlphaFoldDB" id="A0A2M3ZWC0"/>
<name>A0A2M3ZWC0_9DIPT</name>